<feature type="domain" description="Acyl-CoA dehydrogenase/oxidase N-terminal" evidence="9">
    <location>
        <begin position="6"/>
        <end position="117"/>
    </location>
</feature>
<name>A0A154IP96_RHILE</name>
<proteinExistence type="inferred from homology"/>
<dbReference type="InterPro" id="IPR009075">
    <property type="entry name" value="AcylCo_DH/oxidase_C"/>
</dbReference>
<dbReference type="FunFam" id="2.40.110.10:FF:000002">
    <property type="entry name" value="Acyl-CoA dehydrogenase fadE12"/>
    <property type="match status" value="1"/>
</dbReference>
<dbReference type="Pfam" id="PF02771">
    <property type="entry name" value="Acyl-CoA_dh_N"/>
    <property type="match status" value="1"/>
</dbReference>
<evidence type="ECO:0000313" key="10">
    <source>
        <dbReference type="EMBL" id="KZB02445.1"/>
    </source>
</evidence>
<dbReference type="SUPFAM" id="SSF47203">
    <property type="entry name" value="Acyl-CoA dehydrogenase C-terminal domain-like"/>
    <property type="match status" value="1"/>
</dbReference>
<evidence type="ECO:0000256" key="3">
    <source>
        <dbReference type="ARBA" id="ARBA00022630"/>
    </source>
</evidence>
<dbReference type="InterPro" id="IPR006089">
    <property type="entry name" value="Acyl-CoA_DH_CS"/>
</dbReference>
<evidence type="ECO:0000256" key="1">
    <source>
        <dbReference type="ARBA" id="ARBA00001974"/>
    </source>
</evidence>
<dbReference type="InterPro" id="IPR009100">
    <property type="entry name" value="AcylCoA_DH/oxidase_NM_dom_sf"/>
</dbReference>
<keyword evidence="5 6" id="KW-0560">Oxidoreductase</keyword>
<evidence type="ECO:0000256" key="4">
    <source>
        <dbReference type="ARBA" id="ARBA00022827"/>
    </source>
</evidence>
<dbReference type="Gene3D" id="1.10.540.10">
    <property type="entry name" value="Acyl-CoA dehydrogenase/oxidase, N-terminal domain"/>
    <property type="match status" value="1"/>
</dbReference>
<feature type="domain" description="Acyl-CoA dehydrogenase/oxidase C-terminal" evidence="7">
    <location>
        <begin position="233"/>
        <end position="380"/>
    </location>
</feature>
<dbReference type="InterPro" id="IPR036250">
    <property type="entry name" value="AcylCo_DH-like_C"/>
</dbReference>
<feature type="domain" description="Acyl-CoA oxidase/dehydrogenase middle" evidence="8">
    <location>
        <begin position="121"/>
        <end position="220"/>
    </location>
</feature>
<dbReference type="InterPro" id="IPR046373">
    <property type="entry name" value="Acyl-CoA_Oxase/DH_mid-dom_sf"/>
</dbReference>
<keyword evidence="4 6" id="KW-0274">FAD</keyword>
<dbReference type="Pfam" id="PF02770">
    <property type="entry name" value="Acyl-CoA_dh_M"/>
    <property type="match status" value="1"/>
</dbReference>
<dbReference type="AlphaFoldDB" id="A0A154IP96"/>
<organism evidence="10">
    <name type="scientific">Rhizobium leguminosarum</name>
    <dbReference type="NCBI Taxonomy" id="384"/>
    <lineage>
        <taxon>Bacteria</taxon>
        <taxon>Pseudomonadati</taxon>
        <taxon>Pseudomonadota</taxon>
        <taxon>Alphaproteobacteria</taxon>
        <taxon>Hyphomicrobiales</taxon>
        <taxon>Rhizobiaceae</taxon>
        <taxon>Rhizobium/Agrobacterium group</taxon>
        <taxon>Rhizobium</taxon>
    </lineage>
</organism>
<dbReference type="GO" id="GO:0050660">
    <property type="term" value="F:flavin adenine dinucleotide binding"/>
    <property type="evidence" value="ECO:0007669"/>
    <property type="project" value="InterPro"/>
</dbReference>
<reference evidence="10" key="1">
    <citation type="submission" date="2016-03" db="EMBL/GenBank/DDBJ databases">
        <title>Microsymbionts genomes from the relict species Vavilovia formosa.</title>
        <authorList>
            <person name="Chirak E."/>
            <person name="Kimeklis A."/>
            <person name="Kopat V."/>
            <person name="Andronov E."/>
        </authorList>
    </citation>
    <scope>NUCLEOTIDE SEQUENCE [LARGE SCALE GENOMIC DNA]</scope>
    <source>
        <strain evidence="10">Vaf12</strain>
    </source>
</reference>
<comment type="cofactor">
    <cofactor evidence="1 6">
        <name>FAD</name>
        <dbReference type="ChEBI" id="CHEBI:57692"/>
    </cofactor>
</comment>
<comment type="similarity">
    <text evidence="2 6">Belongs to the acyl-CoA dehydrogenase family.</text>
</comment>
<dbReference type="EMBL" id="LVYU01000046">
    <property type="protein sequence ID" value="KZB02445.1"/>
    <property type="molecule type" value="Genomic_DNA"/>
</dbReference>
<gene>
    <name evidence="10" type="ORF">A4A59_09500</name>
</gene>
<dbReference type="InterPro" id="IPR013786">
    <property type="entry name" value="AcylCoA_DH/ox_N"/>
</dbReference>
<dbReference type="PANTHER" id="PTHR43884:SF40">
    <property type="entry name" value="ACYL-COA DEHYDROGENASE"/>
    <property type="match status" value="1"/>
</dbReference>
<dbReference type="InterPro" id="IPR006091">
    <property type="entry name" value="Acyl-CoA_Oxase/DH_mid-dom"/>
</dbReference>
<evidence type="ECO:0000256" key="5">
    <source>
        <dbReference type="ARBA" id="ARBA00023002"/>
    </source>
</evidence>
<evidence type="ECO:0000259" key="8">
    <source>
        <dbReference type="Pfam" id="PF02770"/>
    </source>
</evidence>
<dbReference type="FunFam" id="1.20.140.10:FF:000001">
    <property type="entry name" value="Acyl-CoA dehydrogenase"/>
    <property type="match status" value="1"/>
</dbReference>
<dbReference type="PROSITE" id="PS00073">
    <property type="entry name" value="ACYL_COA_DH_2"/>
    <property type="match status" value="1"/>
</dbReference>
<dbReference type="Gene3D" id="1.20.140.10">
    <property type="entry name" value="Butyryl-CoA Dehydrogenase, subunit A, domain 3"/>
    <property type="match status" value="1"/>
</dbReference>
<evidence type="ECO:0000256" key="6">
    <source>
        <dbReference type="RuleBase" id="RU362125"/>
    </source>
</evidence>
<dbReference type="RefSeq" id="WP_062940388.1">
    <property type="nucleotide sequence ID" value="NZ_CP171848.1"/>
</dbReference>
<dbReference type="Gene3D" id="2.40.110.10">
    <property type="entry name" value="Butyryl-CoA Dehydrogenase, subunit A, domain 2"/>
    <property type="match status" value="1"/>
</dbReference>
<evidence type="ECO:0000259" key="9">
    <source>
        <dbReference type="Pfam" id="PF02771"/>
    </source>
</evidence>
<dbReference type="Pfam" id="PF00441">
    <property type="entry name" value="Acyl-CoA_dh_1"/>
    <property type="match status" value="1"/>
</dbReference>
<dbReference type="PIRSF" id="PIRSF016578">
    <property type="entry name" value="HsaA"/>
    <property type="match status" value="1"/>
</dbReference>
<evidence type="ECO:0000256" key="2">
    <source>
        <dbReference type="ARBA" id="ARBA00009347"/>
    </source>
</evidence>
<dbReference type="SUPFAM" id="SSF56645">
    <property type="entry name" value="Acyl-CoA dehydrogenase NM domain-like"/>
    <property type="match status" value="1"/>
</dbReference>
<comment type="caution">
    <text evidence="10">The sequence shown here is derived from an EMBL/GenBank/DDBJ whole genome shotgun (WGS) entry which is preliminary data.</text>
</comment>
<dbReference type="PROSITE" id="PS00072">
    <property type="entry name" value="ACYL_COA_DH_1"/>
    <property type="match status" value="1"/>
</dbReference>
<keyword evidence="3 6" id="KW-0285">Flavoprotein</keyword>
<evidence type="ECO:0000259" key="7">
    <source>
        <dbReference type="Pfam" id="PF00441"/>
    </source>
</evidence>
<protein>
    <submittedName>
        <fullName evidence="10">Acyl-CoA dehydrogenase</fullName>
    </submittedName>
</protein>
<dbReference type="GO" id="GO:0003995">
    <property type="term" value="F:acyl-CoA dehydrogenase activity"/>
    <property type="evidence" value="ECO:0007669"/>
    <property type="project" value="InterPro"/>
</dbReference>
<accession>A0A154IP96</accession>
<dbReference type="InterPro" id="IPR037069">
    <property type="entry name" value="AcylCoA_DH/ox_N_sf"/>
</dbReference>
<dbReference type="PANTHER" id="PTHR43884">
    <property type="entry name" value="ACYL-COA DEHYDROGENASE"/>
    <property type="match status" value="1"/>
</dbReference>
<sequence>MNFGLSEEQEMIVKTVRAFVETEIYPHENEVERSGIVPPELGDEIRRKCIDLGFYACNFPEEVGGAGLDHVTFTLVERELGRGSLGLTVFFGRPSGILMACEGEQRERYLLPAVRGEKIDALAISEPDAGSDMRGMKCAARRDGSDFVLNGTKHFISHADVADFVIVFAATGEEETPKGIKKKITAFLVDRGTPGFEILKGYDSVSHRGYHNSTLSFTDCRIPSSQVLGEVHRGFDIANQWLYGTRLTVAATCVGRARRVFDLALPYAAERKQFGKPIGANQGVSFKLADMITEIDAADWLTLAAAWQVDAGRPADRQIASAKLYASEMLARVTDEAIQIFGGMGLMDDLPLARFWRDARVERIWDGTSEIQRHIISRDLLRPLGA</sequence>